<proteinExistence type="inferred from homology"/>
<dbReference type="PANTHER" id="PTHR43318:SF1">
    <property type="entry name" value="POLYSACCHARIDE BIOSYNTHESIS PROTEIN EPSC-RELATED"/>
    <property type="match status" value="1"/>
</dbReference>
<feature type="transmembrane region" description="Helical" evidence="2">
    <location>
        <begin position="67"/>
        <end position="87"/>
    </location>
</feature>
<dbReference type="CDD" id="cd05237">
    <property type="entry name" value="UDP_invert_4-6DH_SDR_e"/>
    <property type="match status" value="1"/>
</dbReference>
<dbReference type="InterPro" id="IPR036291">
    <property type="entry name" value="NAD(P)-bd_dom_sf"/>
</dbReference>
<reference evidence="4" key="1">
    <citation type="submission" date="2018-05" db="EMBL/GenBank/DDBJ databases">
        <authorList>
            <person name="Lanie J.A."/>
            <person name="Ng W.-L."/>
            <person name="Kazmierczak K.M."/>
            <person name="Andrzejewski T.M."/>
            <person name="Davidsen T.M."/>
            <person name="Wayne K.J."/>
            <person name="Tettelin H."/>
            <person name="Glass J.I."/>
            <person name="Rusch D."/>
            <person name="Podicherti R."/>
            <person name="Tsui H.-C.T."/>
            <person name="Winkler M.E."/>
        </authorList>
    </citation>
    <scope>NUCLEOTIDE SEQUENCE</scope>
</reference>
<protein>
    <recommendedName>
        <fullName evidence="3">Polysaccharide biosynthesis protein CapD-like domain-containing protein</fullName>
    </recommendedName>
</protein>
<keyword evidence="2" id="KW-0472">Membrane</keyword>
<dbReference type="EMBL" id="UINC01024813">
    <property type="protein sequence ID" value="SVA99224.1"/>
    <property type="molecule type" value="Genomic_DNA"/>
</dbReference>
<dbReference type="InterPro" id="IPR003869">
    <property type="entry name" value="Polysac_CapD-like"/>
</dbReference>
<dbReference type="SUPFAM" id="SSF51735">
    <property type="entry name" value="NAD(P)-binding Rossmann-fold domains"/>
    <property type="match status" value="2"/>
</dbReference>
<evidence type="ECO:0000256" key="1">
    <source>
        <dbReference type="ARBA" id="ARBA00007430"/>
    </source>
</evidence>
<gene>
    <name evidence="4" type="ORF">METZ01_LOCUS152078</name>
</gene>
<dbReference type="AlphaFoldDB" id="A0A382ACY2"/>
<comment type="similarity">
    <text evidence="1">Belongs to the polysaccharide synthase family.</text>
</comment>
<feature type="non-terminal residue" evidence="4">
    <location>
        <position position="1"/>
    </location>
</feature>
<dbReference type="Pfam" id="PF02719">
    <property type="entry name" value="Polysacc_synt_2"/>
    <property type="match status" value="1"/>
</dbReference>
<feature type="transmembrane region" description="Helical" evidence="2">
    <location>
        <begin position="99"/>
        <end position="117"/>
    </location>
</feature>
<accession>A0A382ACY2</accession>
<dbReference type="Pfam" id="PF13727">
    <property type="entry name" value="CoA_binding_3"/>
    <property type="match status" value="1"/>
</dbReference>
<feature type="transmembrane region" description="Helical" evidence="2">
    <location>
        <begin position="37"/>
        <end position="55"/>
    </location>
</feature>
<name>A0A382ACY2_9ZZZZ</name>
<evidence type="ECO:0000256" key="2">
    <source>
        <dbReference type="SAM" id="Phobius"/>
    </source>
</evidence>
<organism evidence="4">
    <name type="scientific">marine metagenome</name>
    <dbReference type="NCBI Taxonomy" id="408172"/>
    <lineage>
        <taxon>unclassified sequences</taxon>
        <taxon>metagenomes</taxon>
        <taxon>ecological metagenomes</taxon>
    </lineage>
</organism>
<dbReference type="PANTHER" id="PTHR43318">
    <property type="entry name" value="UDP-N-ACETYLGLUCOSAMINE 4,6-DEHYDRATASE"/>
    <property type="match status" value="1"/>
</dbReference>
<feature type="domain" description="Polysaccharide biosynthesis protein CapD-like" evidence="3">
    <location>
        <begin position="273"/>
        <end position="555"/>
    </location>
</feature>
<dbReference type="InterPro" id="IPR051203">
    <property type="entry name" value="Polysaccharide_Synthase-Rel"/>
</dbReference>
<evidence type="ECO:0000259" key="3">
    <source>
        <dbReference type="Pfam" id="PF02719"/>
    </source>
</evidence>
<keyword evidence="2" id="KW-0812">Transmembrane</keyword>
<keyword evidence="2" id="KW-1133">Transmembrane helix</keyword>
<sequence>VLAHDGVMATLAWFMAYWFRFNLDTIPEPFYGHAVKFLPLVIVVHLGMFGLFGVPRGAWRFTSVHDLVVIVKAVFFGTAVIAVAIFLATRLEAIPRSVFPLHGVFLVGMLVGARILYRLYRDREVSRTPGKRVLIVGAGAAGDMLVREMKAAKPRIYQPVGFLDDDTNKKGRDIQGIRVLDNCSKIPSLSKLLRVELVLLAMPSASAEQMRRVVELCDQSDVPYRTLPKVQDILDGTARSQDLRRVSLDDLLGREPVSLDEERIRKRIADKRVLITGGGGSIGSELCRQVARLNPREIVLLEQTEFSLYSIALEITEEFPDITLHARLGDVCDEPGVVDVFLAHQPEVVFHAAAYKPVPSLQEQVRETIRNNVLGTEIVSRVARKHACETFALISTDKAVNPASVMGASKRLAEMLIQAQNSLSSTSFITVRFGNVLGSAGSVVPLFEKQIYEGGPVTVTDPQVTRYFMTLSEACQLILQASVLGQGSEIFVLEMGEPVKVDYLARQLIRMSGLIPGRDIDIVYTGLRPGEKLDEELFHYDEKLAETTHDKIRLAESRSVDPEKIKEGIEKLIEASRKADSLAMNEILKHLVPEYKTEQPFDEMQQLA</sequence>
<evidence type="ECO:0000313" key="4">
    <source>
        <dbReference type="EMBL" id="SVA99224.1"/>
    </source>
</evidence>
<dbReference type="Gene3D" id="3.40.50.720">
    <property type="entry name" value="NAD(P)-binding Rossmann-like Domain"/>
    <property type="match status" value="2"/>
</dbReference>